<feature type="signal peptide" evidence="4">
    <location>
        <begin position="1"/>
        <end position="22"/>
    </location>
</feature>
<dbReference type="GO" id="GO:0017089">
    <property type="term" value="F:glycolipid transfer activity"/>
    <property type="evidence" value="ECO:0007669"/>
    <property type="project" value="TreeGrafter"/>
</dbReference>
<dbReference type="Gene3D" id="2.60.450.10">
    <property type="entry name" value="Lipopolysaccharide (LPS) transport protein A like domain"/>
    <property type="match status" value="1"/>
</dbReference>
<keyword evidence="7" id="KW-1185">Reference proteome</keyword>
<dbReference type="GO" id="GO:0001530">
    <property type="term" value="F:lipopolysaccharide binding"/>
    <property type="evidence" value="ECO:0007669"/>
    <property type="project" value="InterPro"/>
</dbReference>
<gene>
    <name evidence="4 6" type="primary">lptA</name>
    <name evidence="6" type="ORF">GCM10011289_00970</name>
</gene>
<dbReference type="PANTHER" id="PTHR36504:SF1">
    <property type="entry name" value="LIPOPOLYSACCHARIDE EXPORT SYSTEM PROTEIN LPTA"/>
    <property type="match status" value="1"/>
</dbReference>
<dbReference type="AlphaFoldDB" id="A0A918U718"/>
<keyword evidence="1 4" id="KW-0813">Transport</keyword>
<protein>
    <recommendedName>
        <fullName evidence="4">Lipopolysaccharide export system protein LptA</fullName>
    </recommendedName>
</protein>
<evidence type="ECO:0000313" key="7">
    <source>
        <dbReference type="Proteomes" id="UP000645257"/>
    </source>
</evidence>
<dbReference type="InterPro" id="IPR005653">
    <property type="entry name" value="OstA-like_N"/>
</dbReference>
<reference evidence="6" key="2">
    <citation type="submission" date="2020-09" db="EMBL/GenBank/DDBJ databases">
        <authorList>
            <person name="Sun Q."/>
            <person name="Kim S."/>
        </authorList>
    </citation>
    <scope>NUCLEOTIDE SEQUENCE</scope>
    <source>
        <strain evidence="6">KCTC 32182</strain>
    </source>
</reference>
<evidence type="ECO:0000256" key="2">
    <source>
        <dbReference type="ARBA" id="ARBA00022729"/>
    </source>
</evidence>
<dbReference type="Proteomes" id="UP000645257">
    <property type="component" value="Unassembled WGS sequence"/>
</dbReference>
<dbReference type="GO" id="GO:0043165">
    <property type="term" value="P:Gram-negative-bacterium-type cell outer membrane assembly"/>
    <property type="evidence" value="ECO:0007669"/>
    <property type="project" value="UniProtKB-UniRule"/>
</dbReference>
<comment type="function">
    <text evidence="4">Involved in the assembly of lipopolysaccharide (LPS). Required for the translocation of LPS from the inner membrane to the outer membrane.</text>
</comment>
<evidence type="ECO:0000256" key="4">
    <source>
        <dbReference type="HAMAP-Rule" id="MF_01914"/>
    </source>
</evidence>
<comment type="subcellular location">
    <subcellularLocation>
        <location evidence="4">Periplasm</location>
    </subcellularLocation>
</comment>
<dbReference type="GO" id="GO:0030288">
    <property type="term" value="C:outer membrane-bounded periplasmic space"/>
    <property type="evidence" value="ECO:0007669"/>
    <property type="project" value="TreeGrafter"/>
</dbReference>
<dbReference type="RefSeq" id="WP_189530022.1">
    <property type="nucleotide sequence ID" value="NZ_BMYX01000001.1"/>
</dbReference>
<comment type="caution">
    <text evidence="6">The sequence shown here is derived from an EMBL/GenBank/DDBJ whole genome shotgun (WGS) entry which is preliminary data.</text>
</comment>
<dbReference type="Pfam" id="PF03968">
    <property type="entry name" value="LptD_N"/>
    <property type="match status" value="1"/>
</dbReference>
<sequence precursor="true">MRNNRLTALFVLSCLAAAPAFAEKADREKPLNLTANDAKWDQIRKVTVLTGNVVAVQGTMIVHSDQAYLTQDDKGNQTLVANGKPVTFRQKSDPDSKGVVEWIDAQGDRVDYATQTHTAILTGNARVKKGESIVIGNVITYNTETQVVESVGGTANTANKGRVTIIIPPRQAGSAPATDGKKP</sequence>
<dbReference type="PANTHER" id="PTHR36504">
    <property type="entry name" value="LIPOPOLYSACCHARIDE EXPORT SYSTEM PROTEIN LPTA"/>
    <property type="match status" value="1"/>
</dbReference>
<accession>A0A918U718</accession>
<feature type="domain" description="Organic solvent tolerance-like N-terminal" evidence="5">
    <location>
        <begin position="33"/>
        <end position="146"/>
    </location>
</feature>
<comment type="similarity">
    <text evidence="4">Belongs to the LptA family.</text>
</comment>
<keyword evidence="2 4" id="KW-0732">Signal</keyword>
<organism evidence="6 7">
    <name type="scientific">Paludibacterium paludis</name>
    <dbReference type="NCBI Taxonomy" id="1225769"/>
    <lineage>
        <taxon>Bacteria</taxon>
        <taxon>Pseudomonadati</taxon>
        <taxon>Pseudomonadota</taxon>
        <taxon>Betaproteobacteria</taxon>
        <taxon>Neisseriales</taxon>
        <taxon>Chromobacteriaceae</taxon>
        <taxon>Paludibacterium</taxon>
    </lineage>
</organism>
<dbReference type="InterPro" id="IPR052037">
    <property type="entry name" value="LPS_export_LptA"/>
</dbReference>
<reference evidence="6" key="1">
    <citation type="journal article" date="2014" name="Int. J. Syst. Evol. Microbiol.">
        <title>Complete genome sequence of Corynebacterium casei LMG S-19264T (=DSM 44701T), isolated from a smear-ripened cheese.</title>
        <authorList>
            <consortium name="US DOE Joint Genome Institute (JGI-PGF)"/>
            <person name="Walter F."/>
            <person name="Albersmeier A."/>
            <person name="Kalinowski J."/>
            <person name="Ruckert C."/>
        </authorList>
    </citation>
    <scope>NUCLEOTIDE SEQUENCE</scope>
    <source>
        <strain evidence="6">KCTC 32182</strain>
    </source>
</reference>
<dbReference type="GO" id="GO:0009279">
    <property type="term" value="C:cell outer membrane"/>
    <property type="evidence" value="ECO:0007669"/>
    <property type="project" value="TreeGrafter"/>
</dbReference>
<name>A0A918U718_9NEIS</name>
<evidence type="ECO:0000313" key="6">
    <source>
        <dbReference type="EMBL" id="GGY02635.1"/>
    </source>
</evidence>
<evidence type="ECO:0000256" key="3">
    <source>
        <dbReference type="ARBA" id="ARBA00022764"/>
    </source>
</evidence>
<dbReference type="NCBIfam" id="TIGR03002">
    <property type="entry name" value="outer_YhbN_LptA"/>
    <property type="match status" value="1"/>
</dbReference>
<feature type="chain" id="PRO_5038186335" description="Lipopolysaccharide export system protein LptA" evidence="4">
    <location>
        <begin position="23"/>
        <end position="183"/>
    </location>
</feature>
<dbReference type="EMBL" id="BMYX01000001">
    <property type="protein sequence ID" value="GGY02635.1"/>
    <property type="molecule type" value="Genomic_DNA"/>
</dbReference>
<evidence type="ECO:0000256" key="1">
    <source>
        <dbReference type="ARBA" id="ARBA00022448"/>
    </source>
</evidence>
<proteinExistence type="inferred from homology"/>
<dbReference type="HAMAP" id="MF_01914">
    <property type="entry name" value="LPS_assembly_LptA"/>
    <property type="match status" value="1"/>
</dbReference>
<dbReference type="InterPro" id="IPR014340">
    <property type="entry name" value="LptA"/>
</dbReference>
<dbReference type="GO" id="GO:0015920">
    <property type="term" value="P:lipopolysaccharide transport"/>
    <property type="evidence" value="ECO:0007669"/>
    <property type="project" value="UniProtKB-UniRule"/>
</dbReference>
<keyword evidence="3 4" id="KW-0574">Periplasm</keyword>
<evidence type="ECO:0000259" key="5">
    <source>
        <dbReference type="Pfam" id="PF03968"/>
    </source>
</evidence>
<comment type="subunit">
    <text evidence="4">Component of the lipopolysaccharide transport and assembly complex.</text>
</comment>